<dbReference type="AlphaFoldDB" id="A0AAD9IYK5"/>
<organism evidence="2 3">
    <name type="scientific">Paralvinella palmiformis</name>
    <dbReference type="NCBI Taxonomy" id="53620"/>
    <lineage>
        <taxon>Eukaryota</taxon>
        <taxon>Metazoa</taxon>
        <taxon>Spiralia</taxon>
        <taxon>Lophotrochozoa</taxon>
        <taxon>Annelida</taxon>
        <taxon>Polychaeta</taxon>
        <taxon>Sedentaria</taxon>
        <taxon>Canalipalpata</taxon>
        <taxon>Terebellida</taxon>
        <taxon>Terebelliformia</taxon>
        <taxon>Alvinellidae</taxon>
        <taxon>Paralvinella</taxon>
    </lineage>
</organism>
<protein>
    <submittedName>
        <fullName evidence="2">Uncharacterized protein</fullName>
    </submittedName>
</protein>
<keyword evidence="3" id="KW-1185">Reference proteome</keyword>
<evidence type="ECO:0000313" key="3">
    <source>
        <dbReference type="Proteomes" id="UP001208570"/>
    </source>
</evidence>
<accession>A0AAD9IYK5</accession>
<proteinExistence type="predicted"/>
<dbReference type="Proteomes" id="UP001208570">
    <property type="component" value="Unassembled WGS sequence"/>
</dbReference>
<evidence type="ECO:0000256" key="1">
    <source>
        <dbReference type="SAM" id="MobiDB-lite"/>
    </source>
</evidence>
<evidence type="ECO:0000313" key="2">
    <source>
        <dbReference type="EMBL" id="KAK2142738.1"/>
    </source>
</evidence>
<comment type="caution">
    <text evidence="2">The sequence shown here is derived from an EMBL/GenBank/DDBJ whole genome shotgun (WGS) entry which is preliminary data.</text>
</comment>
<sequence>MADGPCPHGLGYKRASGHGFRHYIASPPLLPAGAGPETTGDHLPRDYAASVNPVCQVHQISRTHSVSSTLSRALCISREIRKMSPPELIHHPALITRILTIKWPPRWTNVVDEPPPPPTSQDKYVEYRLRYCRRPNTTSLPNHLPIDKRQVSPRR</sequence>
<gene>
    <name evidence="2" type="ORF">LSH36_919g00003</name>
</gene>
<name>A0AAD9IYK5_9ANNE</name>
<reference evidence="2" key="1">
    <citation type="journal article" date="2023" name="Mol. Biol. Evol.">
        <title>Third-Generation Sequencing Reveals the Adaptive Role of the Epigenome in Three Deep-Sea Polychaetes.</title>
        <authorList>
            <person name="Perez M."/>
            <person name="Aroh O."/>
            <person name="Sun Y."/>
            <person name="Lan Y."/>
            <person name="Juniper S.K."/>
            <person name="Young C.R."/>
            <person name="Angers B."/>
            <person name="Qian P.Y."/>
        </authorList>
    </citation>
    <scope>NUCLEOTIDE SEQUENCE</scope>
    <source>
        <strain evidence="2">P08H-3</strain>
    </source>
</reference>
<feature type="region of interest" description="Disordered" evidence="1">
    <location>
        <begin position="136"/>
        <end position="155"/>
    </location>
</feature>
<feature type="compositionally biased region" description="Basic and acidic residues" evidence="1">
    <location>
        <begin position="145"/>
        <end position="155"/>
    </location>
</feature>
<dbReference type="EMBL" id="JAODUP010000919">
    <property type="protein sequence ID" value="KAK2142738.1"/>
    <property type="molecule type" value="Genomic_DNA"/>
</dbReference>